<keyword evidence="4 10" id="KW-0812">Transmembrane</keyword>
<evidence type="ECO:0000256" key="8">
    <source>
        <dbReference type="ARBA" id="ARBA00023136"/>
    </source>
</evidence>
<dbReference type="InterPro" id="IPR050541">
    <property type="entry name" value="LRR_TM_domain-containing"/>
</dbReference>
<evidence type="ECO:0000313" key="14">
    <source>
        <dbReference type="RefSeq" id="XP_034230976.1"/>
    </source>
</evidence>
<dbReference type="SUPFAM" id="SSF52058">
    <property type="entry name" value="L domain-like"/>
    <property type="match status" value="1"/>
</dbReference>
<evidence type="ECO:0000256" key="7">
    <source>
        <dbReference type="ARBA" id="ARBA00022989"/>
    </source>
</evidence>
<evidence type="ECO:0000256" key="9">
    <source>
        <dbReference type="SAM" id="MobiDB-lite"/>
    </source>
</evidence>
<dbReference type="InterPro" id="IPR003591">
    <property type="entry name" value="Leu-rich_rpt_typical-subtyp"/>
</dbReference>
<evidence type="ECO:0000256" key="11">
    <source>
        <dbReference type="SAM" id="SignalP"/>
    </source>
</evidence>
<keyword evidence="7 10" id="KW-1133">Transmembrane helix</keyword>
<reference evidence="14" key="1">
    <citation type="submission" date="2025-08" db="UniProtKB">
        <authorList>
            <consortium name="RefSeq"/>
        </authorList>
    </citation>
    <scope>IDENTIFICATION</scope>
    <source>
        <tissue evidence="14">Total insect</tissue>
    </source>
</reference>
<evidence type="ECO:0000256" key="1">
    <source>
        <dbReference type="ARBA" id="ARBA00004236"/>
    </source>
</evidence>
<evidence type="ECO:0000256" key="6">
    <source>
        <dbReference type="ARBA" id="ARBA00022737"/>
    </source>
</evidence>
<sequence length="512" mass="55762">MNSKSSQESEMETMLLAVALLAALAGAAAQTMCPQGCQCDDDTLVVTCESASLDEVPITLNPSIQRLGMRYNRVRTVDAALQFYGELQYVDLAHNQLVSIPLRAFEAQRKLLELHLDHNKISGVDNGTFHGLASLTVLSMRGNFLMELSPGQFGQLRHLVELNLGQNRIASIDPRAFDGLVSLRVLHLDDNQLRHVPTAALRPLGAGLAELHVGLNAFSTLPDDAFQGLGNLAVLDLAGAGLNNVSVNALRGLAVLRSLSLADNKLAAVPSAALGRLTRLEELTLGQNPFPVLAAAAFQGLSNLRKLQVSSAPFLETVDKGAFRDNVNLESLELSSNKRLTALMDGALTGLTKLRHLSLRNNQLAHVSEDMVAWRDLHSAELAGNPLHCGCGLRWLPELLRRWKTAPTLCASPLPLRAQPLDELDAERLGCAARLDSRQQAVIAMACGGALVIISLIGLVVFKSRHRIRAALKDYRWNKRAISRKEQEYQKTFSDPEDYMGSLQKPIPVTEL</sequence>
<dbReference type="InterPro" id="IPR000483">
    <property type="entry name" value="Cys-rich_flank_reg_C"/>
</dbReference>
<dbReference type="RefSeq" id="XP_034230976.1">
    <property type="nucleotide sequence ID" value="XM_034375085.1"/>
</dbReference>
<keyword evidence="5 11" id="KW-0732">Signal</keyword>
<dbReference type="GO" id="GO:0005886">
    <property type="term" value="C:plasma membrane"/>
    <property type="evidence" value="ECO:0007669"/>
    <property type="project" value="UniProtKB-SubCell"/>
</dbReference>
<dbReference type="FunFam" id="3.80.10.10:FF:000611">
    <property type="entry name" value="Capricious, isoform E"/>
    <property type="match status" value="1"/>
</dbReference>
<dbReference type="PANTHER" id="PTHR24369:SF211">
    <property type="entry name" value="LEUCINE-RICH REPEAT-CONTAINING PROTEIN 15-LIKE"/>
    <property type="match status" value="1"/>
</dbReference>
<keyword evidence="2" id="KW-1003">Cell membrane</keyword>
<dbReference type="GeneID" id="117639437"/>
<dbReference type="Pfam" id="PF13855">
    <property type="entry name" value="LRR_8"/>
    <property type="match status" value="3"/>
</dbReference>
<accession>A0A6P8Y4M9</accession>
<feature type="chain" id="PRO_5028012685" evidence="11">
    <location>
        <begin position="30"/>
        <end position="512"/>
    </location>
</feature>
<dbReference type="FunFam" id="3.80.10.10:FF:001438">
    <property type="entry name" value="Uncharacterized protein"/>
    <property type="match status" value="1"/>
</dbReference>
<organism evidence="14">
    <name type="scientific">Thrips palmi</name>
    <name type="common">Melon thrips</name>
    <dbReference type="NCBI Taxonomy" id="161013"/>
    <lineage>
        <taxon>Eukaryota</taxon>
        <taxon>Metazoa</taxon>
        <taxon>Ecdysozoa</taxon>
        <taxon>Arthropoda</taxon>
        <taxon>Hexapoda</taxon>
        <taxon>Insecta</taxon>
        <taxon>Pterygota</taxon>
        <taxon>Neoptera</taxon>
        <taxon>Paraneoptera</taxon>
        <taxon>Thysanoptera</taxon>
        <taxon>Terebrantia</taxon>
        <taxon>Thripoidea</taxon>
        <taxon>Thripidae</taxon>
        <taxon>Thrips</taxon>
    </lineage>
</organism>
<feature type="region of interest" description="Disordered" evidence="9">
    <location>
        <begin position="493"/>
        <end position="512"/>
    </location>
</feature>
<evidence type="ECO:0000313" key="13">
    <source>
        <dbReference type="Proteomes" id="UP000515158"/>
    </source>
</evidence>
<feature type="transmembrane region" description="Helical" evidence="10">
    <location>
        <begin position="441"/>
        <end position="462"/>
    </location>
</feature>
<proteinExistence type="predicted"/>
<evidence type="ECO:0000259" key="12">
    <source>
        <dbReference type="SMART" id="SM00082"/>
    </source>
</evidence>
<dbReference type="OrthoDB" id="1055097at2759"/>
<keyword evidence="3" id="KW-0433">Leucine-rich repeat</keyword>
<dbReference type="SMART" id="SM00369">
    <property type="entry name" value="LRR_TYP"/>
    <property type="match status" value="12"/>
</dbReference>
<name>A0A6P8Y4M9_THRPL</name>
<comment type="subcellular location">
    <subcellularLocation>
        <location evidence="1">Cell membrane</location>
    </subcellularLocation>
</comment>
<feature type="domain" description="LRRCT" evidence="12">
    <location>
        <begin position="385"/>
        <end position="432"/>
    </location>
</feature>
<evidence type="ECO:0000256" key="2">
    <source>
        <dbReference type="ARBA" id="ARBA00022475"/>
    </source>
</evidence>
<dbReference type="InterPro" id="IPR001611">
    <property type="entry name" value="Leu-rich_rpt"/>
</dbReference>
<keyword evidence="8 10" id="KW-0472">Membrane</keyword>
<feature type="signal peptide" evidence="11">
    <location>
        <begin position="1"/>
        <end position="29"/>
    </location>
</feature>
<dbReference type="AlphaFoldDB" id="A0A6P8Y4M9"/>
<gene>
    <name evidence="14" type="primary">LOC117639437</name>
</gene>
<dbReference type="SMART" id="SM00082">
    <property type="entry name" value="LRRCT"/>
    <property type="match status" value="1"/>
</dbReference>
<keyword evidence="13" id="KW-1185">Reference proteome</keyword>
<evidence type="ECO:0000256" key="3">
    <source>
        <dbReference type="ARBA" id="ARBA00022614"/>
    </source>
</evidence>
<dbReference type="Proteomes" id="UP000515158">
    <property type="component" value="Unplaced"/>
</dbReference>
<dbReference type="Gene3D" id="3.80.10.10">
    <property type="entry name" value="Ribonuclease Inhibitor"/>
    <property type="match status" value="2"/>
</dbReference>
<dbReference type="InterPro" id="IPR032675">
    <property type="entry name" value="LRR_dom_sf"/>
</dbReference>
<dbReference type="FunCoup" id="A0A6P8Y4M9">
    <property type="interactions" value="43"/>
</dbReference>
<protein>
    <submittedName>
        <fullName evidence="14">Chondroadherin-like protein</fullName>
    </submittedName>
</protein>
<evidence type="ECO:0000256" key="4">
    <source>
        <dbReference type="ARBA" id="ARBA00022692"/>
    </source>
</evidence>
<dbReference type="KEGG" id="tpal:117639437"/>
<evidence type="ECO:0000256" key="10">
    <source>
        <dbReference type="SAM" id="Phobius"/>
    </source>
</evidence>
<keyword evidence="6" id="KW-0677">Repeat</keyword>
<dbReference type="PANTHER" id="PTHR24369">
    <property type="entry name" value="ANTIGEN BSP, PUTATIVE-RELATED"/>
    <property type="match status" value="1"/>
</dbReference>
<evidence type="ECO:0000256" key="5">
    <source>
        <dbReference type="ARBA" id="ARBA00022729"/>
    </source>
</evidence>
<dbReference type="InParanoid" id="A0A6P8Y4M9"/>